<evidence type="ECO:0000259" key="3">
    <source>
        <dbReference type="Pfam" id="PF02230"/>
    </source>
</evidence>
<dbReference type="RefSeq" id="WP_408158457.1">
    <property type="nucleotide sequence ID" value="NZ_JAQQFM010000005.1"/>
</dbReference>
<feature type="domain" description="Phospholipase/carboxylesterase/thioesterase" evidence="3">
    <location>
        <begin position="25"/>
        <end position="214"/>
    </location>
</feature>
<keyword evidence="5" id="KW-1185">Reference proteome</keyword>
<comment type="similarity">
    <text evidence="1">Belongs to the AB hydrolase superfamily. AB hydrolase 2 family.</text>
</comment>
<evidence type="ECO:0000256" key="2">
    <source>
        <dbReference type="ARBA" id="ARBA00022801"/>
    </source>
</evidence>
<dbReference type="Gene3D" id="3.40.50.1820">
    <property type="entry name" value="alpha/beta hydrolase"/>
    <property type="match status" value="1"/>
</dbReference>
<dbReference type="InterPro" id="IPR050565">
    <property type="entry name" value="LYPA1-2/EST-like"/>
</dbReference>
<proteinExistence type="inferred from homology"/>
<evidence type="ECO:0000256" key="1">
    <source>
        <dbReference type="ARBA" id="ARBA00006499"/>
    </source>
</evidence>
<organism evidence="4 5">
    <name type="scientific">Herbaspirillum lusitanum</name>
    <dbReference type="NCBI Taxonomy" id="213312"/>
    <lineage>
        <taxon>Bacteria</taxon>
        <taxon>Pseudomonadati</taxon>
        <taxon>Pseudomonadota</taxon>
        <taxon>Betaproteobacteria</taxon>
        <taxon>Burkholderiales</taxon>
        <taxon>Oxalobacteraceae</taxon>
        <taxon>Herbaspirillum</taxon>
    </lineage>
</organism>
<evidence type="ECO:0000313" key="4">
    <source>
        <dbReference type="EMBL" id="MFL9925282.1"/>
    </source>
</evidence>
<dbReference type="EMBL" id="JAQQFM010000005">
    <property type="protein sequence ID" value="MFL9925282.1"/>
    <property type="molecule type" value="Genomic_DNA"/>
</dbReference>
<dbReference type="PANTHER" id="PTHR10655:SF17">
    <property type="entry name" value="LYSOPHOSPHOLIPASE-LIKE PROTEIN 1"/>
    <property type="match status" value="1"/>
</dbReference>
<name>A0ABW9AAC2_9BURK</name>
<comment type="caution">
    <text evidence="4">The sequence shown here is derived from an EMBL/GenBank/DDBJ whole genome shotgun (WGS) entry which is preliminary data.</text>
</comment>
<keyword evidence="2" id="KW-0378">Hydrolase</keyword>
<gene>
    <name evidence="4" type="ORF">PQR62_13480</name>
</gene>
<dbReference type="PANTHER" id="PTHR10655">
    <property type="entry name" value="LYSOPHOSPHOLIPASE-RELATED"/>
    <property type="match status" value="1"/>
</dbReference>
<dbReference type="Pfam" id="PF02230">
    <property type="entry name" value="Abhydrolase_2"/>
    <property type="match status" value="1"/>
</dbReference>
<accession>A0ABW9AAC2</accession>
<reference evidence="4 5" key="1">
    <citation type="journal article" date="2024" name="Chem. Sci.">
        <title>Discovery of megapolipeptins by genome mining of a Burkholderiales bacteria collection.</title>
        <authorList>
            <person name="Paulo B.S."/>
            <person name="Recchia M.J.J."/>
            <person name="Lee S."/>
            <person name="Fergusson C.H."/>
            <person name="Romanowski S.B."/>
            <person name="Hernandez A."/>
            <person name="Krull N."/>
            <person name="Liu D.Y."/>
            <person name="Cavanagh H."/>
            <person name="Bos A."/>
            <person name="Gray C.A."/>
            <person name="Murphy B.T."/>
            <person name="Linington R.G."/>
            <person name="Eustaquio A.S."/>
        </authorList>
    </citation>
    <scope>NUCLEOTIDE SEQUENCE [LARGE SCALE GENOMIC DNA]</scope>
    <source>
        <strain evidence="4 5">RL21-008-BIB-A</strain>
    </source>
</reference>
<dbReference type="Proteomes" id="UP001629246">
    <property type="component" value="Unassembled WGS sequence"/>
</dbReference>
<sequence length="235" mass="25276">MPSKLNQLIQNDTLPLLHRLRPAQGGTKNSPCLILLHGVGANEAGLMDIAARQDPDLTVILARGPLSFGPNQFGWFQVSFTANGPVINPAQAEQARRTLLDFIAALPAAHGIDPDRIWLAGFSQGGIMSASVGLTEPKAIRGFGLWSGRILPEIAALMADPDALKMQHAFVSHGVHDSKLPIALGRNSHSLLSAHKVQTVYREYPADHEFTPAMQADFTAWLAAQMKHADSDANA</sequence>
<dbReference type="SUPFAM" id="SSF53474">
    <property type="entry name" value="alpha/beta-Hydrolases"/>
    <property type="match status" value="1"/>
</dbReference>
<dbReference type="InterPro" id="IPR003140">
    <property type="entry name" value="PLipase/COase/thioEstase"/>
</dbReference>
<evidence type="ECO:0000313" key="5">
    <source>
        <dbReference type="Proteomes" id="UP001629246"/>
    </source>
</evidence>
<dbReference type="InterPro" id="IPR029058">
    <property type="entry name" value="AB_hydrolase_fold"/>
</dbReference>
<protein>
    <submittedName>
        <fullName evidence="4">PHB depolymerase family esterase</fullName>
    </submittedName>
</protein>